<evidence type="ECO:0000313" key="3">
    <source>
        <dbReference type="Proteomes" id="UP000291084"/>
    </source>
</evidence>
<accession>A0A0S3RZL7</accession>
<gene>
    <name evidence="2" type="primary">Vigan.04G364100</name>
    <name evidence="2" type="ORF">VIGAN_04364100</name>
</gene>
<name>A0A0S3RZL7_PHAAN</name>
<keyword evidence="3" id="KW-1185">Reference proteome</keyword>
<keyword evidence="1" id="KW-1133">Transmembrane helix</keyword>
<keyword evidence="1" id="KW-0812">Transmembrane</keyword>
<proteinExistence type="predicted"/>
<protein>
    <submittedName>
        <fullName evidence="2">Uncharacterized protein</fullName>
    </submittedName>
</protein>
<reference evidence="2 3" key="1">
    <citation type="journal article" date="2015" name="Sci. Rep.">
        <title>The power of single molecule real-time sequencing technology in the de novo assembly of a eukaryotic genome.</title>
        <authorList>
            <person name="Sakai H."/>
            <person name="Naito K."/>
            <person name="Ogiso-Tanaka E."/>
            <person name="Takahashi Y."/>
            <person name="Iseki K."/>
            <person name="Muto C."/>
            <person name="Satou K."/>
            <person name="Teruya K."/>
            <person name="Shiroma A."/>
            <person name="Shimoji M."/>
            <person name="Hirano T."/>
            <person name="Itoh T."/>
            <person name="Kaga A."/>
            <person name="Tomooka N."/>
        </authorList>
    </citation>
    <scope>NUCLEOTIDE SEQUENCE [LARGE SCALE GENOMIC DNA]</scope>
    <source>
        <strain evidence="3">cv. Shumari</strain>
    </source>
</reference>
<dbReference type="AlphaFoldDB" id="A0A0S3RZL7"/>
<dbReference type="Proteomes" id="UP000291084">
    <property type="component" value="Chromosome 4"/>
</dbReference>
<evidence type="ECO:0000313" key="2">
    <source>
        <dbReference type="EMBL" id="BAT86029.1"/>
    </source>
</evidence>
<keyword evidence="1" id="KW-0472">Membrane</keyword>
<organism evidence="2 3">
    <name type="scientific">Vigna angularis var. angularis</name>
    <dbReference type="NCBI Taxonomy" id="157739"/>
    <lineage>
        <taxon>Eukaryota</taxon>
        <taxon>Viridiplantae</taxon>
        <taxon>Streptophyta</taxon>
        <taxon>Embryophyta</taxon>
        <taxon>Tracheophyta</taxon>
        <taxon>Spermatophyta</taxon>
        <taxon>Magnoliopsida</taxon>
        <taxon>eudicotyledons</taxon>
        <taxon>Gunneridae</taxon>
        <taxon>Pentapetalae</taxon>
        <taxon>rosids</taxon>
        <taxon>fabids</taxon>
        <taxon>Fabales</taxon>
        <taxon>Fabaceae</taxon>
        <taxon>Papilionoideae</taxon>
        <taxon>50 kb inversion clade</taxon>
        <taxon>NPAAA clade</taxon>
        <taxon>indigoferoid/millettioid clade</taxon>
        <taxon>Phaseoleae</taxon>
        <taxon>Vigna</taxon>
    </lineage>
</organism>
<feature type="transmembrane region" description="Helical" evidence="1">
    <location>
        <begin position="15"/>
        <end position="36"/>
    </location>
</feature>
<dbReference type="EMBL" id="AP015037">
    <property type="protein sequence ID" value="BAT86029.1"/>
    <property type="molecule type" value="Genomic_DNA"/>
</dbReference>
<sequence length="74" mass="8614">MLAYTYTWDSGPFSALYYFSLFILPLLFIYSIRLYLGLGLGQSILSSFSTSSYSSFSDSFFFFFVFQVFYFIAC</sequence>
<evidence type="ECO:0000256" key="1">
    <source>
        <dbReference type="SAM" id="Phobius"/>
    </source>
</evidence>
<feature type="transmembrane region" description="Helical" evidence="1">
    <location>
        <begin position="56"/>
        <end position="73"/>
    </location>
</feature>